<feature type="compositionally biased region" description="Low complexity" evidence="1">
    <location>
        <begin position="13"/>
        <end position="40"/>
    </location>
</feature>
<feature type="compositionally biased region" description="Low complexity" evidence="1">
    <location>
        <begin position="317"/>
        <end position="342"/>
    </location>
</feature>
<accession>A0A9P5VNF8</accession>
<dbReference type="EMBL" id="JAAAUY010000181">
    <property type="protein sequence ID" value="KAF9333816.1"/>
    <property type="molecule type" value="Genomic_DNA"/>
</dbReference>
<proteinExistence type="predicted"/>
<comment type="caution">
    <text evidence="2">The sequence shown here is derived from an EMBL/GenBank/DDBJ whole genome shotgun (WGS) entry which is preliminary data.</text>
</comment>
<evidence type="ECO:0000256" key="1">
    <source>
        <dbReference type="SAM" id="MobiDB-lite"/>
    </source>
</evidence>
<dbReference type="AlphaFoldDB" id="A0A9P5VNF8"/>
<feature type="compositionally biased region" description="Basic residues" evidence="1">
    <location>
        <begin position="292"/>
        <end position="304"/>
    </location>
</feature>
<gene>
    <name evidence="2" type="ORF">BG006_003143</name>
</gene>
<feature type="region of interest" description="Disordered" evidence="1">
    <location>
        <begin position="1"/>
        <end position="95"/>
    </location>
</feature>
<protein>
    <submittedName>
        <fullName evidence="2">Uncharacterized protein</fullName>
    </submittedName>
</protein>
<evidence type="ECO:0000313" key="3">
    <source>
        <dbReference type="Proteomes" id="UP000696485"/>
    </source>
</evidence>
<reference evidence="2" key="1">
    <citation type="journal article" date="2020" name="Fungal Divers.">
        <title>Resolving the Mortierellaceae phylogeny through synthesis of multi-gene phylogenetics and phylogenomics.</title>
        <authorList>
            <person name="Vandepol N."/>
            <person name="Liber J."/>
            <person name="Desiro A."/>
            <person name="Na H."/>
            <person name="Kennedy M."/>
            <person name="Barry K."/>
            <person name="Grigoriev I.V."/>
            <person name="Miller A.N."/>
            <person name="O'Donnell K."/>
            <person name="Stajich J.E."/>
            <person name="Bonito G."/>
        </authorList>
    </citation>
    <scope>NUCLEOTIDE SEQUENCE</scope>
    <source>
        <strain evidence="2">NVP1</strain>
    </source>
</reference>
<feature type="region of interest" description="Disordered" evidence="1">
    <location>
        <begin position="292"/>
        <end position="407"/>
    </location>
</feature>
<feature type="compositionally biased region" description="Low complexity" evidence="1">
    <location>
        <begin position="57"/>
        <end position="86"/>
    </location>
</feature>
<keyword evidence="3" id="KW-1185">Reference proteome</keyword>
<sequence length="573" mass="65125">MATGDYSLAPYMSTSLYRPLSPTSSSPSSTARSPILSSSTPPSPKLNLPHKDAMAQHHTSFPTTPSPLHTPSSSSERLLESSLIQRQQHEQQLRDQLARADHPLHQTNPESLQKSHQQLASQLEYYHQLQIMHKQRARDIEMLHQQQQQQQSMSTFHCIKRYQLVQRMLQVQKMHHAQQIQKIQYMQRLNNLQQQLPHAMDMNSPPSPSSTLVHTPCEMPRDSGDLAKLDIDSHTIHIPVQTTRPVAFQELLTGALPHSPHSLMSNGTVSRNTLVPELTRITLPSLDQIRKQRQQRLKYQHRLRQSAASACKREEQQQQPQKRSMSSSSSSSSDVTMLQMSSPTTLSSVSGHSQQQPLASGIEMQKPQEQEQGEGEGHQGKHRSYYYSPPKPTPKNGSSPKTPSYPHASVDVMPSLCATIPAMTSGNFSLHHNNIAHSKPSTPVNYNNNNNNNNIQNLQNFQNIQNIQNNNNNTSNFAKQIQASVWTSSITSIVPRSRADLHYKRQMRHNMALQQHMIQDHTNRYRIYQAFCLLQRAREAQALDELQTQRKKQQQTLAWVQALRQASELEIPQ</sequence>
<name>A0A9P5VNF8_9FUNG</name>
<feature type="compositionally biased region" description="Polar residues" evidence="1">
    <location>
        <begin position="343"/>
        <end position="358"/>
    </location>
</feature>
<dbReference type="Proteomes" id="UP000696485">
    <property type="component" value="Unassembled WGS sequence"/>
</dbReference>
<evidence type="ECO:0000313" key="2">
    <source>
        <dbReference type="EMBL" id="KAF9333816.1"/>
    </source>
</evidence>
<organism evidence="2 3">
    <name type="scientific">Podila minutissima</name>
    <dbReference type="NCBI Taxonomy" id="64525"/>
    <lineage>
        <taxon>Eukaryota</taxon>
        <taxon>Fungi</taxon>
        <taxon>Fungi incertae sedis</taxon>
        <taxon>Mucoromycota</taxon>
        <taxon>Mortierellomycotina</taxon>
        <taxon>Mortierellomycetes</taxon>
        <taxon>Mortierellales</taxon>
        <taxon>Mortierellaceae</taxon>
        <taxon>Podila</taxon>
    </lineage>
</organism>